<keyword evidence="3" id="KW-0378">Hydrolase</keyword>
<reference evidence="4" key="1">
    <citation type="journal article" date="2019" name="Int. J. Syst. Evol. Microbiol.">
        <title>The Global Catalogue of Microorganisms (GCM) 10K type strain sequencing project: providing services to taxonomists for standard genome sequencing and annotation.</title>
        <authorList>
            <consortium name="The Broad Institute Genomics Platform"/>
            <consortium name="The Broad Institute Genome Sequencing Center for Infectious Disease"/>
            <person name="Wu L."/>
            <person name="Ma J."/>
        </authorList>
    </citation>
    <scope>NUCLEOTIDE SEQUENCE [LARGE SCALE GENOMIC DNA]</scope>
    <source>
        <strain evidence="4">JCM 17130</strain>
    </source>
</reference>
<proteinExistence type="predicted"/>
<keyword evidence="4" id="KW-1185">Reference proteome</keyword>
<evidence type="ECO:0000313" key="4">
    <source>
        <dbReference type="Proteomes" id="UP001597277"/>
    </source>
</evidence>
<dbReference type="PANTHER" id="PTHR21666:SF289">
    <property type="entry name" value="L-ALA--D-GLU ENDOPEPTIDASE"/>
    <property type="match status" value="1"/>
</dbReference>
<name>A0ABW4L0P0_9MICO</name>
<dbReference type="InterPro" id="IPR016047">
    <property type="entry name" value="M23ase_b-sheet_dom"/>
</dbReference>
<dbReference type="EC" id="3.4.24.-" evidence="3"/>
<comment type="caution">
    <text evidence="3">The sequence shown here is derived from an EMBL/GenBank/DDBJ whole genome shotgun (WGS) entry which is preliminary data.</text>
</comment>
<dbReference type="GO" id="GO:0016787">
    <property type="term" value="F:hydrolase activity"/>
    <property type="evidence" value="ECO:0007669"/>
    <property type="project" value="UniProtKB-KW"/>
</dbReference>
<sequence>MGSFHAGIDFGVPCGTPIYAASSGLVTYTGNGHSRNGLTGHVIVVDHGDGVETTYNHMYANGVGVRPGQQVQAGQIIGAVGSDGNSTGCHLHYGVYLDGQHTNPVPFLAIQGTRLG</sequence>
<dbReference type="Gene3D" id="2.70.70.10">
    <property type="entry name" value="Glucose Permease (Domain IIA)"/>
    <property type="match status" value="1"/>
</dbReference>
<evidence type="ECO:0000313" key="3">
    <source>
        <dbReference type="EMBL" id="MFD1716350.1"/>
    </source>
</evidence>
<dbReference type="Proteomes" id="UP001597277">
    <property type="component" value="Unassembled WGS sequence"/>
</dbReference>
<dbReference type="EMBL" id="JBHUEE010000001">
    <property type="protein sequence ID" value="MFD1716350.1"/>
    <property type="molecule type" value="Genomic_DNA"/>
</dbReference>
<protein>
    <submittedName>
        <fullName evidence="3">M23 family metallopeptidase</fullName>
        <ecNumber evidence="3">3.4.24.-</ecNumber>
    </submittedName>
</protein>
<evidence type="ECO:0000256" key="1">
    <source>
        <dbReference type="ARBA" id="ARBA00022729"/>
    </source>
</evidence>
<organism evidence="3 4">
    <name type="scientific">Georgenia deserti</name>
    <dbReference type="NCBI Taxonomy" id="2093781"/>
    <lineage>
        <taxon>Bacteria</taxon>
        <taxon>Bacillati</taxon>
        <taxon>Actinomycetota</taxon>
        <taxon>Actinomycetes</taxon>
        <taxon>Micrococcales</taxon>
        <taxon>Bogoriellaceae</taxon>
        <taxon>Georgenia</taxon>
    </lineage>
</organism>
<dbReference type="InterPro" id="IPR011055">
    <property type="entry name" value="Dup_hybrid_motif"/>
</dbReference>
<keyword evidence="1" id="KW-0732">Signal</keyword>
<dbReference type="PANTHER" id="PTHR21666">
    <property type="entry name" value="PEPTIDASE-RELATED"/>
    <property type="match status" value="1"/>
</dbReference>
<dbReference type="SUPFAM" id="SSF51261">
    <property type="entry name" value="Duplicated hybrid motif"/>
    <property type="match status" value="1"/>
</dbReference>
<gene>
    <name evidence="3" type="ORF">ACFSE6_00760</name>
</gene>
<dbReference type="CDD" id="cd12797">
    <property type="entry name" value="M23_peptidase"/>
    <property type="match status" value="1"/>
</dbReference>
<dbReference type="Pfam" id="PF01551">
    <property type="entry name" value="Peptidase_M23"/>
    <property type="match status" value="1"/>
</dbReference>
<evidence type="ECO:0000259" key="2">
    <source>
        <dbReference type="Pfam" id="PF01551"/>
    </source>
</evidence>
<dbReference type="InterPro" id="IPR050570">
    <property type="entry name" value="Cell_wall_metabolism_enzyme"/>
</dbReference>
<accession>A0ABW4L0P0</accession>
<feature type="domain" description="M23ase beta-sheet core" evidence="2">
    <location>
        <begin position="4"/>
        <end position="104"/>
    </location>
</feature>